<proteinExistence type="inferred from homology"/>
<dbReference type="InterPro" id="IPR005269">
    <property type="entry name" value="LOG"/>
</dbReference>
<gene>
    <name evidence="3" type="ORF">HNQ88_004640</name>
</gene>
<keyword evidence="4" id="KW-1185">Reference proteome</keyword>
<name>A0AAE3XT04_9BACT</name>
<organism evidence="3 4">
    <name type="scientific">Aureibacter tunicatorum</name>
    <dbReference type="NCBI Taxonomy" id="866807"/>
    <lineage>
        <taxon>Bacteria</taxon>
        <taxon>Pseudomonadati</taxon>
        <taxon>Bacteroidota</taxon>
        <taxon>Cytophagia</taxon>
        <taxon>Cytophagales</taxon>
        <taxon>Persicobacteraceae</taxon>
        <taxon>Aureibacter</taxon>
    </lineage>
</organism>
<dbReference type="Proteomes" id="UP001185092">
    <property type="component" value="Unassembled WGS sequence"/>
</dbReference>
<sequence length="228" mass="25808">MGKKHHDYNLLEGTQSVVKDYKRTSRIANEFLKGFKAFKGINDCITVFGSARFGEDHKYYKLAMEMGGTIADNGFKVMTGGGPGIMEAANRGAKEAGGESYGCNIILPMEQHENPYLDKMVEFKYFFSRKVMLIKYSCAFVLMPGGFGTMDEIFETLTLIQTEKIRNFPIVCMGTEYWQGLMDFVRGTMVEEGTISKDDLKLVFVTDDPQEAIEYIQAKVERRELIKA</sequence>
<dbReference type="PANTHER" id="PTHR43393">
    <property type="entry name" value="CYTOKININ RIBOSIDE 5'-MONOPHOSPHATE PHOSPHORIBOHYDROLASE"/>
    <property type="match status" value="1"/>
</dbReference>
<comment type="similarity">
    <text evidence="2">Belongs to the LOG family.</text>
</comment>
<evidence type="ECO:0000313" key="4">
    <source>
        <dbReference type="Proteomes" id="UP001185092"/>
    </source>
</evidence>
<dbReference type="GO" id="GO:0008714">
    <property type="term" value="F:AMP nucleosidase activity"/>
    <property type="evidence" value="ECO:0007669"/>
    <property type="project" value="UniProtKB-EC"/>
</dbReference>
<comment type="caution">
    <text evidence="3">The sequence shown here is derived from an EMBL/GenBank/DDBJ whole genome shotgun (WGS) entry which is preliminary data.</text>
</comment>
<dbReference type="NCBIfam" id="TIGR00730">
    <property type="entry name" value="Rossman fold protein, TIGR00730 family"/>
    <property type="match status" value="1"/>
</dbReference>
<dbReference type="InterPro" id="IPR031100">
    <property type="entry name" value="LOG_fam"/>
</dbReference>
<dbReference type="GO" id="GO:0005829">
    <property type="term" value="C:cytosol"/>
    <property type="evidence" value="ECO:0007669"/>
    <property type="project" value="TreeGrafter"/>
</dbReference>
<evidence type="ECO:0000313" key="3">
    <source>
        <dbReference type="EMBL" id="MDR6241553.1"/>
    </source>
</evidence>
<accession>A0AAE3XT04</accession>
<evidence type="ECO:0000256" key="1">
    <source>
        <dbReference type="ARBA" id="ARBA00000274"/>
    </source>
</evidence>
<dbReference type="InterPro" id="IPR052341">
    <property type="entry name" value="LOG_family_nucleotidases"/>
</dbReference>
<reference evidence="3" key="1">
    <citation type="submission" date="2023-07" db="EMBL/GenBank/DDBJ databases">
        <title>Genomic Encyclopedia of Type Strains, Phase IV (KMG-IV): sequencing the most valuable type-strain genomes for metagenomic binning, comparative biology and taxonomic classification.</title>
        <authorList>
            <person name="Goeker M."/>
        </authorList>
    </citation>
    <scope>NUCLEOTIDE SEQUENCE</scope>
    <source>
        <strain evidence="3">DSM 26174</strain>
    </source>
</reference>
<keyword evidence="2" id="KW-0203">Cytokinin biosynthesis</keyword>
<keyword evidence="2" id="KW-0378">Hydrolase</keyword>
<dbReference type="SUPFAM" id="SSF102405">
    <property type="entry name" value="MCP/YpsA-like"/>
    <property type="match status" value="1"/>
</dbReference>
<dbReference type="EC" id="3.2.2.n1" evidence="2"/>
<dbReference type="PANTHER" id="PTHR43393:SF3">
    <property type="entry name" value="LYSINE DECARBOXYLASE-LIKE PROTEIN"/>
    <property type="match status" value="1"/>
</dbReference>
<protein>
    <recommendedName>
        <fullName evidence="2">Cytokinin riboside 5'-monophosphate phosphoribohydrolase</fullName>
        <ecNumber evidence="2">3.2.2.n1</ecNumber>
    </recommendedName>
</protein>
<evidence type="ECO:0000256" key="2">
    <source>
        <dbReference type="RuleBase" id="RU363015"/>
    </source>
</evidence>
<dbReference type="RefSeq" id="WP_309942427.1">
    <property type="nucleotide sequence ID" value="NZ_AP025307.1"/>
</dbReference>
<dbReference type="EMBL" id="JAVDQD010000009">
    <property type="protein sequence ID" value="MDR6241553.1"/>
    <property type="molecule type" value="Genomic_DNA"/>
</dbReference>
<dbReference type="AlphaFoldDB" id="A0AAE3XT04"/>
<comment type="catalytic activity">
    <reaction evidence="1">
        <text>AMP + H2O = D-ribose 5-phosphate + adenine</text>
        <dbReference type="Rhea" id="RHEA:20129"/>
        <dbReference type="ChEBI" id="CHEBI:15377"/>
        <dbReference type="ChEBI" id="CHEBI:16708"/>
        <dbReference type="ChEBI" id="CHEBI:78346"/>
        <dbReference type="ChEBI" id="CHEBI:456215"/>
        <dbReference type="EC" id="3.2.2.4"/>
    </reaction>
</comment>
<dbReference type="Gene3D" id="3.40.50.450">
    <property type="match status" value="1"/>
</dbReference>
<dbReference type="GO" id="GO:0009691">
    <property type="term" value="P:cytokinin biosynthetic process"/>
    <property type="evidence" value="ECO:0007669"/>
    <property type="project" value="UniProtKB-UniRule"/>
</dbReference>
<dbReference type="Pfam" id="PF03641">
    <property type="entry name" value="Lysine_decarbox"/>
    <property type="match status" value="1"/>
</dbReference>